<dbReference type="SMART" id="SM00415">
    <property type="entry name" value="HSF"/>
    <property type="match status" value="1"/>
</dbReference>
<evidence type="ECO:0000256" key="1">
    <source>
        <dbReference type="ARBA" id="ARBA00004123"/>
    </source>
</evidence>
<dbReference type="SUPFAM" id="SSF46785">
    <property type="entry name" value="Winged helix' DNA-binding domain"/>
    <property type="match status" value="1"/>
</dbReference>
<accession>A0AAD9UEG4</accession>
<dbReference type="AlphaFoldDB" id="A0AAD9UEG4"/>
<feature type="compositionally biased region" description="Polar residues" evidence="6">
    <location>
        <begin position="190"/>
        <end position="207"/>
    </location>
</feature>
<name>A0AAD9UEG4_RIDPI</name>
<dbReference type="GO" id="GO:0043565">
    <property type="term" value="F:sequence-specific DNA binding"/>
    <property type="evidence" value="ECO:0007669"/>
    <property type="project" value="InterPro"/>
</dbReference>
<feature type="region of interest" description="Disordered" evidence="6">
    <location>
        <begin position="180"/>
        <end position="207"/>
    </location>
</feature>
<organism evidence="8 9">
    <name type="scientific">Ridgeia piscesae</name>
    <name type="common">Tubeworm</name>
    <dbReference type="NCBI Taxonomy" id="27915"/>
    <lineage>
        <taxon>Eukaryota</taxon>
        <taxon>Metazoa</taxon>
        <taxon>Spiralia</taxon>
        <taxon>Lophotrochozoa</taxon>
        <taxon>Annelida</taxon>
        <taxon>Polychaeta</taxon>
        <taxon>Sedentaria</taxon>
        <taxon>Canalipalpata</taxon>
        <taxon>Sabellida</taxon>
        <taxon>Siboglinidae</taxon>
        <taxon>Ridgeia</taxon>
    </lineage>
</organism>
<dbReference type="EMBL" id="JAODUO010000203">
    <property type="protein sequence ID" value="KAK2186364.1"/>
    <property type="molecule type" value="Genomic_DNA"/>
</dbReference>
<dbReference type="GO" id="GO:0003700">
    <property type="term" value="F:DNA-binding transcription factor activity"/>
    <property type="evidence" value="ECO:0007669"/>
    <property type="project" value="InterPro"/>
</dbReference>
<dbReference type="Proteomes" id="UP001209878">
    <property type="component" value="Unassembled WGS sequence"/>
</dbReference>
<dbReference type="PANTHER" id="PTHR10015">
    <property type="entry name" value="HEAT SHOCK TRANSCRIPTION FACTOR"/>
    <property type="match status" value="1"/>
</dbReference>
<evidence type="ECO:0000313" key="8">
    <source>
        <dbReference type="EMBL" id="KAK2186364.1"/>
    </source>
</evidence>
<gene>
    <name evidence="8" type="ORF">NP493_203g02042</name>
</gene>
<evidence type="ECO:0000256" key="5">
    <source>
        <dbReference type="RuleBase" id="RU004020"/>
    </source>
</evidence>
<evidence type="ECO:0000256" key="4">
    <source>
        <dbReference type="ARBA" id="ARBA00023242"/>
    </source>
</evidence>
<evidence type="ECO:0000313" key="9">
    <source>
        <dbReference type="Proteomes" id="UP001209878"/>
    </source>
</evidence>
<comment type="similarity">
    <text evidence="2 5">Belongs to the HSF family.</text>
</comment>
<dbReference type="InterPro" id="IPR000232">
    <property type="entry name" value="HSF_DNA-bd"/>
</dbReference>
<comment type="caution">
    <text evidence="8">The sequence shown here is derived from an EMBL/GenBank/DDBJ whole genome shotgun (WGS) entry which is preliminary data.</text>
</comment>
<sequence>MPTDEGDPHDVDTTSKEMERYAELSIVSFPHRLWAIVSKYKDGLIRWSVDGTKIIIDEKSFEEEILDKYTGLLRSNKLRSFKRRLNAYGFRTVVSRISDAGGGDKSPKSRLKVQCEFSHPNFQRGKPHLLKHVICQDPSYKRKLALLRLKRKNRDDDLRCPKCARRLSSDSFNDVATEPLAPGALEHQTPARSTSSKSDTALVSPTSTAEVHSAKAGALKRDRETDDKIVMLPYVLSGRGYVPLVPSRGRTEACVSPTIRHRQRPITAFLRTKRSPSIFGRVSVGGLRRKLLDSDDRRHPGQPSGDHNCHSSDGPLRSIIHSQDRPSRTIRHSQSLADQRAMLAVASSVTRRPPTEPRDSNLAE</sequence>
<keyword evidence="3" id="KW-0238">DNA-binding</keyword>
<feature type="domain" description="HSF-type DNA-binding" evidence="7">
    <location>
        <begin position="25"/>
        <end position="136"/>
    </location>
</feature>
<dbReference type="InterPro" id="IPR036388">
    <property type="entry name" value="WH-like_DNA-bd_sf"/>
</dbReference>
<keyword evidence="9" id="KW-1185">Reference proteome</keyword>
<dbReference type="Pfam" id="PF00447">
    <property type="entry name" value="HSF_DNA-bind"/>
    <property type="match status" value="1"/>
</dbReference>
<dbReference type="GO" id="GO:0005634">
    <property type="term" value="C:nucleus"/>
    <property type="evidence" value="ECO:0007669"/>
    <property type="project" value="UniProtKB-SubCell"/>
</dbReference>
<dbReference type="InterPro" id="IPR036390">
    <property type="entry name" value="WH_DNA-bd_sf"/>
</dbReference>
<evidence type="ECO:0000256" key="2">
    <source>
        <dbReference type="ARBA" id="ARBA00006403"/>
    </source>
</evidence>
<protein>
    <recommendedName>
        <fullName evidence="7">HSF-type DNA-binding domain-containing protein</fullName>
    </recommendedName>
</protein>
<dbReference type="Gene3D" id="1.10.10.10">
    <property type="entry name" value="Winged helix-like DNA-binding domain superfamily/Winged helix DNA-binding domain"/>
    <property type="match status" value="1"/>
</dbReference>
<evidence type="ECO:0000256" key="6">
    <source>
        <dbReference type="SAM" id="MobiDB-lite"/>
    </source>
</evidence>
<feature type="region of interest" description="Disordered" evidence="6">
    <location>
        <begin position="292"/>
        <end position="364"/>
    </location>
</feature>
<dbReference type="PANTHER" id="PTHR10015:SF465">
    <property type="entry name" value="HSF-TYPE DNA-BINDING DOMAIN-CONTAINING PROTEIN"/>
    <property type="match status" value="1"/>
</dbReference>
<proteinExistence type="inferred from homology"/>
<keyword evidence="4" id="KW-0539">Nucleus</keyword>
<feature type="compositionally biased region" description="Basic and acidic residues" evidence="6">
    <location>
        <begin position="353"/>
        <end position="364"/>
    </location>
</feature>
<reference evidence="8" key="1">
    <citation type="journal article" date="2023" name="Mol. Biol. Evol.">
        <title>Third-Generation Sequencing Reveals the Adaptive Role of the Epigenome in Three Deep-Sea Polychaetes.</title>
        <authorList>
            <person name="Perez M."/>
            <person name="Aroh O."/>
            <person name="Sun Y."/>
            <person name="Lan Y."/>
            <person name="Juniper S.K."/>
            <person name="Young C.R."/>
            <person name="Angers B."/>
            <person name="Qian P.Y."/>
        </authorList>
    </citation>
    <scope>NUCLEOTIDE SEQUENCE</scope>
    <source>
        <strain evidence="8">R07B-5</strain>
    </source>
</reference>
<comment type="subcellular location">
    <subcellularLocation>
        <location evidence="1">Nucleus</location>
    </subcellularLocation>
</comment>
<evidence type="ECO:0000259" key="7">
    <source>
        <dbReference type="SMART" id="SM00415"/>
    </source>
</evidence>
<evidence type="ECO:0000256" key="3">
    <source>
        <dbReference type="ARBA" id="ARBA00023125"/>
    </source>
</evidence>